<keyword evidence="1" id="KW-0472">Membrane</keyword>
<proteinExistence type="predicted"/>
<reference evidence="2 3" key="1">
    <citation type="submission" date="2024-01" db="EMBL/GenBank/DDBJ databases">
        <title>A draft genome for the cacao thread blight pathogen Marasmiellus scandens.</title>
        <authorList>
            <person name="Baruah I.K."/>
            <person name="Leung J."/>
            <person name="Bukari Y."/>
            <person name="Amoako-Attah I."/>
            <person name="Meinhardt L.W."/>
            <person name="Bailey B.A."/>
            <person name="Cohen S.P."/>
        </authorList>
    </citation>
    <scope>NUCLEOTIDE SEQUENCE [LARGE SCALE GENOMIC DNA]</scope>
    <source>
        <strain evidence="2 3">GH-19</strain>
    </source>
</reference>
<comment type="caution">
    <text evidence="2">The sequence shown here is derived from an EMBL/GenBank/DDBJ whole genome shotgun (WGS) entry which is preliminary data.</text>
</comment>
<feature type="transmembrane region" description="Helical" evidence="1">
    <location>
        <begin position="110"/>
        <end position="135"/>
    </location>
</feature>
<accession>A0ABR1IRD2</accession>
<keyword evidence="3" id="KW-1185">Reference proteome</keyword>
<feature type="transmembrane region" description="Helical" evidence="1">
    <location>
        <begin position="67"/>
        <end position="90"/>
    </location>
</feature>
<protein>
    <submittedName>
        <fullName evidence="2">Uncharacterized protein</fullName>
    </submittedName>
</protein>
<feature type="transmembrane region" description="Helical" evidence="1">
    <location>
        <begin position="199"/>
        <end position="219"/>
    </location>
</feature>
<feature type="transmembrane region" description="Helical" evidence="1">
    <location>
        <begin position="147"/>
        <end position="173"/>
    </location>
</feature>
<evidence type="ECO:0000313" key="2">
    <source>
        <dbReference type="EMBL" id="KAK7439020.1"/>
    </source>
</evidence>
<feature type="transmembrane region" description="Helical" evidence="1">
    <location>
        <begin position="240"/>
        <end position="258"/>
    </location>
</feature>
<organism evidence="2 3">
    <name type="scientific">Marasmiellus scandens</name>
    <dbReference type="NCBI Taxonomy" id="2682957"/>
    <lineage>
        <taxon>Eukaryota</taxon>
        <taxon>Fungi</taxon>
        <taxon>Dikarya</taxon>
        <taxon>Basidiomycota</taxon>
        <taxon>Agaricomycotina</taxon>
        <taxon>Agaricomycetes</taxon>
        <taxon>Agaricomycetidae</taxon>
        <taxon>Agaricales</taxon>
        <taxon>Marasmiineae</taxon>
        <taxon>Omphalotaceae</taxon>
        <taxon>Marasmiellus</taxon>
    </lineage>
</organism>
<evidence type="ECO:0000313" key="3">
    <source>
        <dbReference type="Proteomes" id="UP001498398"/>
    </source>
</evidence>
<dbReference type="EMBL" id="JBANRG010000075">
    <property type="protein sequence ID" value="KAK7439020.1"/>
    <property type="molecule type" value="Genomic_DNA"/>
</dbReference>
<feature type="transmembrane region" description="Helical" evidence="1">
    <location>
        <begin position="270"/>
        <end position="294"/>
    </location>
</feature>
<dbReference type="Proteomes" id="UP001498398">
    <property type="component" value="Unassembled WGS sequence"/>
</dbReference>
<evidence type="ECO:0000256" key="1">
    <source>
        <dbReference type="SAM" id="Phobius"/>
    </source>
</evidence>
<feature type="transmembrane region" description="Helical" evidence="1">
    <location>
        <begin position="34"/>
        <end position="55"/>
    </location>
</feature>
<sequence length="376" mass="41035">MDETDNPLGSLPPELANIIQLALTTFIKENLGSLYIMIIASLWLGISLSLFMALLYTSSSHSRRKPVFVLCVIAVAIGTIPSILVLKLFIQTFIGSENLAVNLAQSIKPYLFALAFFSFFASICVDSILLFRLVAVFPPSRLPRKELAAVFGPLLIIKLGRLAALVVFIVQYLKKTRTLPSDDPMNYFLIIRVMPEPKAIWSLQIIDNAVCSFLFMYRLNQIKSFSLRLSNASYAKRLRTLLLITVSNFVFPVIFAILELGLMNGATKEIALAGINISATNVEVVGVLFATIWASQEVDSWKKGQQTDAISDGGIENGISFATRPATFVSTRQTGAGSDYYAGQIATQGGTISTGMYSISEGSNADESEKRSASLA</sequence>
<gene>
    <name evidence="2" type="ORF">VKT23_017726</name>
</gene>
<keyword evidence="1" id="KW-1133">Transmembrane helix</keyword>
<name>A0ABR1IRD2_9AGAR</name>
<keyword evidence="1" id="KW-0812">Transmembrane</keyword>